<reference evidence="1" key="1">
    <citation type="journal article" date="2023" name="Plants (Basel)">
        <title>Genomic Analysis of Leptolyngbya boryana CZ1 Reveals Efficient Carbon Fixation Modules.</title>
        <authorList>
            <person name="Bai X."/>
            <person name="Wang H."/>
            <person name="Cheng W."/>
            <person name="Wang J."/>
            <person name="Ma M."/>
            <person name="Hu H."/>
            <person name="Song Z."/>
            <person name="Ma H."/>
            <person name="Fan Y."/>
            <person name="Du C."/>
            <person name="Xu J."/>
        </authorList>
    </citation>
    <scope>NUCLEOTIDE SEQUENCE</scope>
    <source>
        <strain evidence="1">CZ1</strain>
    </source>
</reference>
<organism evidence="1">
    <name type="scientific">Leptolyngbya boryana CZ1</name>
    <dbReference type="NCBI Taxonomy" id="3060204"/>
    <lineage>
        <taxon>Bacteria</taxon>
        <taxon>Bacillati</taxon>
        <taxon>Cyanobacteriota</taxon>
        <taxon>Cyanophyceae</taxon>
        <taxon>Leptolyngbyales</taxon>
        <taxon>Leptolyngbyaceae</taxon>
        <taxon>Leptolyngbya group</taxon>
        <taxon>Leptolyngbya</taxon>
    </lineage>
</organism>
<dbReference type="EMBL" id="CP130144">
    <property type="protein sequence ID" value="WNZ45562.1"/>
    <property type="molecule type" value="Genomic_DNA"/>
</dbReference>
<reference evidence="1" key="2">
    <citation type="submission" date="2023-07" db="EMBL/GenBank/DDBJ databases">
        <authorList>
            <person name="Bai X.-H."/>
            <person name="Wang H.-H."/>
            <person name="Wang J."/>
            <person name="Ma M.-Y."/>
            <person name="Hu H.-H."/>
            <person name="Song Z.-L."/>
            <person name="Ma H.-G."/>
            <person name="Fan Y."/>
            <person name="Du C.-Y."/>
            <person name="Xu J.-C."/>
        </authorList>
    </citation>
    <scope>NUCLEOTIDE SEQUENCE</scope>
    <source>
        <strain evidence="1">CZ1</strain>
    </source>
</reference>
<dbReference type="RefSeq" id="WP_190647303.1">
    <property type="nucleotide sequence ID" value="NZ_CP130144.1"/>
</dbReference>
<gene>
    <name evidence="1" type="ORF">Q2T42_27615</name>
</gene>
<proteinExistence type="predicted"/>
<dbReference type="AlphaFoldDB" id="A0AA97AP82"/>
<name>A0AA97AP82_LEPBY</name>
<evidence type="ECO:0000313" key="1">
    <source>
        <dbReference type="EMBL" id="WNZ45562.1"/>
    </source>
</evidence>
<sequence>MRAKIIQVLQAKAPQQLSVGFIQGHYEASNPPRLLDEKQLRDILIELSSPLTGFVGRKESDRFYFLRPFQ</sequence>
<protein>
    <submittedName>
        <fullName evidence="1">Uncharacterized protein</fullName>
    </submittedName>
</protein>
<accession>A0AA97AP82</accession>